<accession>A0ACB0FJ91</accession>
<reference evidence="1" key="1">
    <citation type="submission" date="2023-05" db="EMBL/GenBank/DDBJ databases">
        <authorList>
            <consortium name="ELIXIR-Norway"/>
        </authorList>
    </citation>
    <scope>NUCLEOTIDE SEQUENCE</scope>
</reference>
<organism evidence="1 2">
    <name type="scientific">Rangifer tarandus platyrhynchus</name>
    <name type="common">Svalbard reindeer</name>
    <dbReference type="NCBI Taxonomy" id="3082113"/>
    <lineage>
        <taxon>Eukaryota</taxon>
        <taxon>Metazoa</taxon>
        <taxon>Chordata</taxon>
        <taxon>Craniata</taxon>
        <taxon>Vertebrata</taxon>
        <taxon>Euteleostomi</taxon>
        <taxon>Mammalia</taxon>
        <taxon>Eutheria</taxon>
        <taxon>Laurasiatheria</taxon>
        <taxon>Artiodactyla</taxon>
        <taxon>Ruminantia</taxon>
        <taxon>Pecora</taxon>
        <taxon>Cervidae</taxon>
        <taxon>Odocoileinae</taxon>
        <taxon>Rangifer</taxon>
    </lineage>
</organism>
<dbReference type="Proteomes" id="UP001162501">
    <property type="component" value="Chromosome 8"/>
</dbReference>
<gene>
    <name evidence="1" type="ORF">MRATA1EN3_LOCUS24035</name>
</gene>
<name>A0ACB0FJ91_RANTA</name>
<sequence>MTVGRSGCCVWGGLGRNETGGGTELRSELSLLQGDSEKQQVQPISDSHRPPIPAPQPGRQCTRRLGSGRRGEDPAGSMGAGALRVGA</sequence>
<evidence type="ECO:0000313" key="1">
    <source>
        <dbReference type="EMBL" id="CAI9712822.1"/>
    </source>
</evidence>
<evidence type="ECO:0000313" key="2">
    <source>
        <dbReference type="Proteomes" id="UP001162501"/>
    </source>
</evidence>
<proteinExistence type="predicted"/>
<protein>
    <submittedName>
        <fullName evidence="1">Uncharacterized protein</fullName>
    </submittedName>
</protein>
<dbReference type="EMBL" id="OX596092">
    <property type="protein sequence ID" value="CAI9712822.1"/>
    <property type="molecule type" value="Genomic_DNA"/>
</dbReference>